<dbReference type="AlphaFoldDB" id="A0A518JR63"/>
<protein>
    <submittedName>
        <fullName evidence="1">Uncharacterized protein</fullName>
    </submittedName>
</protein>
<proteinExistence type="predicted"/>
<evidence type="ECO:0000313" key="2">
    <source>
        <dbReference type="Proteomes" id="UP000315082"/>
    </source>
</evidence>
<keyword evidence="2" id="KW-1185">Reference proteome</keyword>
<dbReference type="EMBL" id="CP036348">
    <property type="protein sequence ID" value="QDV68027.1"/>
    <property type="molecule type" value="Genomic_DNA"/>
</dbReference>
<accession>A0A518JR63</accession>
<reference evidence="1 2" key="1">
    <citation type="submission" date="2019-02" db="EMBL/GenBank/DDBJ databases">
        <title>Deep-cultivation of Planctomycetes and their phenomic and genomic characterization uncovers novel biology.</title>
        <authorList>
            <person name="Wiegand S."/>
            <person name="Jogler M."/>
            <person name="Boedeker C."/>
            <person name="Pinto D."/>
            <person name="Vollmers J."/>
            <person name="Rivas-Marin E."/>
            <person name="Kohn T."/>
            <person name="Peeters S.H."/>
            <person name="Heuer A."/>
            <person name="Rast P."/>
            <person name="Oberbeckmann S."/>
            <person name="Bunk B."/>
            <person name="Jeske O."/>
            <person name="Meyerdierks A."/>
            <person name="Storesund J.E."/>
            <person name="Kallscheuer N."/>
            <person name="Luecker S."/>
            <person name="Lage O.M."/>
            <person name="Pohl T."/>
            <person name="Merkel B.J."/>
            <person name="Hornburger P."/>
            <person name="Mueller R.-W."/>
            <person name="Bruemmer F."/>
            <person name="Labrenz M."/>
            <person name="Spormann A.M."/>
            <person name="Op den Camp H."/>
            <person name="Overmann J."/>
            <person name="Amann R."/>
            <person name="Jetten M.S.M."/>
            <person name="Mascher T."/>
            <person name="Medema M.H."/>
            <person name="Devos D.P."/>
            <person name="Kaster A.-K."/>
            <person name="Ovreas L."/>
            <person name="Rohde M."/>
            <person name="Galperin M.Y."/>
            <person name="Jogler C."/>
        </authorList>
    </citation>
    <scope>NUCLEOTIDE SEQUENCE [LARGE SCALE GENOMIC DNA]</scope>
    <source>
        <strain evidence="1 2">Poly24</strain>
    </source>
</reference>
<evidence type="ECO:0000313" key="1">
    <source>
        <dbReference type="EMBL" id="QDV68027.1"/>
    </source>
</evidence>
<sequence length="85" mass="9512">MSAIEWVVTTNGETRMVFDDRVDLRSVGRISIQRGSHVEPTLIGHWTADLSPVGGPILGPFDKRSEALEAEVSWLHRNWLIRSTG</sequence>
<name>A0A518JR63_9BACT</name>
<dbReference type="Proteomes" id="UP000315082">
    <property type="component" value="Chromosome"/>
</dbReference>
<gene>
    <name evidence="1" type="ORF">Poly24_17330</name>
</gene>
<organism evidence="1 2">
    <name type="scientific">Rosistilla carotiformis</name>
    <dbReference type="NCBI Taxonomy" id="2528017"/>
    <lineage>
        <taxon>Bacteria</taxon>
        <taxon>Pseudomonadati</taxon>
        <taxon>Planctomycetota</taxon>
        <taxon>Planctomycetia</taxon>
        <taxon>Pirellulales</taxon>
        <taxon>Pirellulaceae</taxon>
        <taxon>Rosistilla</taxon>
    </lineage>
</organism>
<dbReference type="KEGG" id="rcf:Poly24_17330"/>